<dbReference type="InterPro" id="IPR041657">
    <property type="entry name" value="HTH_17"/>
</dbReference>
<protein>
    <submittedName>
        <fullName evidence="2">Helix-turn-helix domain-containing protein</fullName>
    </submittedName>
</protein>
<gene>
    <name evidence="2" type="ORF">ACFYTF_17745</name>
</gene>
<evidence type="ECO:0000313" key="3">
    <source>
        <dbReference type="Proteomes" id="UP001601444"/>
    </source>
</evidence>
<keyword evidence="3" id="KW-1185">Reference proteome</keyword>
<dbReference type="EMBL" id="JBIAMX010000010">
    <property type="protein sequence ID" value="MFF0544673.1"/>
    <property type="molecule type" value="Genomic_DNA"/>
</dbReference>
<dbReference type="InterPro" id="IPR010093">
    <property type="entry name" value="SinI_DNA-bd"/>
</dbReference>
<proteinExistence type="predicted"/>
<feature type="domain" description="Helix-turn-helix" evidence="1">
    <location>
        <begin position="75"/>
        <end position="124"/>
    </location>
</feature>
<dbReference type="InterPro" id="IPR009061">
    <property type="entry name" value="DNA-bd_dom_put_sf"/>
</dbReference>
<name>A0ABW6PQQ8_9NOCA</name>
<dbReference type="SUPFAM" id="SSF46955">
    <property type="entry name" value="Putative DNA-binding domain"/>
    <property type="match status" value="1"/>
</dbReference>
<reference evidence="2 3" key="1">
    <citation type="submission" date="2024-10" db="EMBL/GenBank/DDBJ databases">
        <title>The Natural Products Discovery Center: Release of the First 8490 Sequenced Strains for Exploring Actinobacteria Biosynthetic Diversity.</title>
        <authorList>
            <person name="Kalkreuter E."/>
            <person name="Kautsar S.A."/>
            <person name="Yang D."/>
            <person name="Bader C.D."/>
            <person name="Teijaro C.N."/>
            <person name="Fluegel L."/>
            <person name="Davis C.M."/>
            <person name="Simpson J.R."/>
            <person name="Lauterbach L."/>
            <person name="Steele A.D."/>
            <person name="Gui C."/>
            <person name="Meng S."/>
            <person name="Li G."/>
            <person name="Viehrig K."/>
            <person name="Ye F."/>
            <person name="Su P."/>
            <person name="Kiefer A.F."/>
            <person name="Nichols A."/>
            <person name="Cepeda A.J."/>
            <person name="Yan W."/>
            <person name="Fan B."/>
            <person name="Jiang Y."/>
            <person name="Adhikari A."/>
            <person name="Zheng C.-J."/>
            <person name="Schuster L."/>
            <person name="Cowan T.M."/>
            <person name="Smanski M.J."/>
            <person name="Chevrette M.G."/>
            <person name="De Carvalho L.P.S."/>
            <person name="Shen B."/>
        </authorList>
    </citation>
    <scope>NUCLEOTIDE SEQUENCE [LARGE SCALE GENOMIC DNA]</scope>
    <source>
        <strain evidence="2 3">NPDC004045</strain>
    </source>
</reference>
<accession>A0ABW6PQQ8</accession>
<comment type="caution">
    <text evidence="2">The sequence shown here is derived from an EMBL/GenBank/DDBJ whole genome shotgun (WGS) entry which is preliminary data.</text>
</comment>
<evidence type="ECO:0000259" key="1">
    <source>
        <dbReference type="Pfam" id="PF12728"/>
    </source>
</evidence>
<dbReference type="NCBIfam" id="TIGR01764">
    <property type="entry name" value="excise"/>
    <property type="match status" value="1"/>
</dbReference>
<evidence type="ECO:0000313" key="2">
    <source>
        <dbReference type="EMBL" id="MFF0544673.1"/>
    </source>
</evidence>
<dbReference type="Pfam" id="PF12728">
    <property type="entry name" value="HTH_17"/>
    <property type="match status" value="1"/>
</dbReference>
<sequence length="136" mass="15003">MALTLRERTVVPPDDLADLVRLLDGLHGDDDAKAQLLCPDGSRLDIPDAVYRLLNDAVVALSNGIPVSVAPHNTLLTTQEAADLLDVSRPTLVRLLAAREIPFSTRGRRRRVQLHDLLEYRERARVGRDVPDAEPG</sequence>
<organism evidence="2 3">
    <name type="scientific">Nocardia thailandica</name>
    <dbReference type="NCBI Taxonomy" id="257275"/>
    <lineage>
        <taxon>Bacteria</taxon>
        <taxon>Bacillati</taxon>
        <taxon>Actinomycetota</taxon>
        <taxon>Actinomycetes</taxon>
        <taxon>Mycobacteriales</taxon>
        <taxon>Nocardiaceae</taxon>
        <taxon>Nocardia</taxon>
    </lineage>
</organism>
<dbReference type="Proteomes" id="UP001601444">
    <property type="component" value="Unassembled WGS sequence"/>
</dbReference>
<dbReference type="RefSeq" id="WP_052314363.1">
    <property type="nucleotide sequence ID" value="NZ_JBIAMX010000010.1"/>
</dbReference>